<feature type="compositionally biased region" description="Pro residues" evidence="1">
    <location>
        <begin position="103"/>
        <end position="113"/>
    </location>
</feature>
<dbReference type="AlphaFoldDB" id="A0AAJ0H726"/>
<evidence type="ECO:0000313" key="3">
    <source>
        <dbReference type="EMBL" id="KAK3341855.1"/>
    </source>
</evidence>
<keyword evidence="4" id="KW-1185">Reference proteome</keyword>
<accession>A0AAJ0H726</accession>
<feature type="transmembrane region" description="Helical" evidence="2">
    <location>
        <begin position="156"/>
        <end position="176"/>
    </location>
</feature>
<name>A0AAJ0H726_9PEZI</name>
<keyword evidence="2" id="KW-1133">Transmembrane helix</keyword>
<comment type="caution">
    <text evidence="3">The sequence shown here is derived from an EMBL/GenBank/DDBJ whole genome shotgun (WGS) entry which is preliminary data.</text>
</comment>
<keyword evidence="2" id="KW-0472">Membrane</keyword>
<evidence type="ECO:0000313" key="4">
    <source>
        <dbReference type="Proteomes" id="UP001275084"/>
    </source>
</evidence>
<keyword evidence="2" id="KW-0812">Transmembrane</keyword>
<feature type="region of interest" description="Disordered" evidence="1">
    <location>
        <begin position="1"/>
        <end position="137"/>
    </location>
</feature>
<organism evidence="3 4">
    <name type="scientific">Lasiosphaeria hispida</name>
    <dbReference type="NCBI Taxonomy" id="260671"/>
    <lineage>
        <taxon>Eukaryota</taxon>
        <taxon>Fungi</taxon>
        <taxon>Dikarya</taxon>
        <taxon>Ascomycota</taxon>
        <taxon>Pezizomycotina</taxon>
        <taxon>Sordariomycetes</taxon>
        <taxon>Sordariomycetidae</taxon>
        <taxon>Sordariales</taxon>
        <taxon>Lasiosphaeriaceae</taxon>
        <taxon>Lasiosphaeria</taxon>
    </lineage>
</organism>
<feature type="compositionally biased region" description="Polar residues" evidence="1">
    <location>
        <begin position="86"/>
        <end position="96"/>
    </location>
</feature>
<reference evidence="3" key="2">
    <citation type="submission" date="2023-06" db="EMBL/GenBank/DDBJ databases">
        <authorList>
            <consortium name="Lawrence Berkeley National Laboratory"/>
            <person name="Haridas S."/>
            <person name="Hensen N."/>
            <person name="Bonometti L."/>
            <person name="Westerberg I."/>
            <person name="Brannstrom I.O."/>
            <person name="Guillou S."/>
            <person name="Cros-Aarteil S."/>
            <person name="Calhoun S."/>
            <person name="Kuo A."/>
            <person name="Mondo S."/>
            <person name="Pangilinan J."/>
            <person name="Riley R."/>
            <person name="Labutti K."/>
            <person name="Andreopoulos B."/>
            <person name="Lipzen A."/>
            <person name="Chen C."/>
            <person name="Yanf M."/>
            <person name="Daum C."/>
            <person name="Ng V."/>
            <person name="Clum A."/>
            <person name="Steindorff A."/>
            <person name="Ohm R."/>
            <person name="Martin F."/>
            <person name="Silar P."/>
            <person name="Natvig D."/>
            <person name="Lalanne C."/>
            <person name="Gautier V."/>
            <person name="Ament-Velasquez S.L."/>
            <person name="Kruys A."/>
            <person name="Hutchinson M.I."/>
            <person name="Powell A.J."/>
            <person name="Barry K."/>
            <person name="Miller A.N."/>
            <person name="Grigoriev I.V."/>
            <person name="Debuchy R."/>
            <person name="Gladieux P."/>
            <person name="Thoren M.H."/>
            <person name="Johannesson H."/>
        </authorList>
    </citation>
    <scope>NUCLEOTIDE SEQUENCE</scope>
    <source>
        <strain evidence="3">CBS 955.72</strain>
    </source>
</reference>
<gene>
    <name evidence="3" type="ORF">B0T25DRAFT_585953</name>
</gene>
<reference evidence="3" key="1">
    <citation type="journal article" date="2023" name="Mol. Phylogenet. Evol.">
        <title>Genome-scale phylogeny and comparative genomics of the fungal order Sordariales.</title>
        <authorList>
            <person name="Hensen N."/>
            <person name="Bonometti L."/>
            <person name="Westerberg I."/>
            <person name="Brannstrom I.O."/>
            <person name="Guillou S."/>
            <person name="Cros-Aarteil S."/>
            <person name="Calhoun S."/>
            <person name="Haridas S."/>
            <person name="Kuo A."/>
            <person name="Mondo S."/>
            <person name="Pangilinan J."/>
            <person name="Riley R."/>
            <person name="LaButti K."/>
            <person name="Andreopoulos B."/>
            <person name="Lipzen A."/>
            <person name="Chen C."/>
            <person name="Yan M."/>
            <person name="Daum C."/>
            <person name="Ng V."/>
            <person name="Clum A."/>
            <person name="Steindorff A."/>
            <person name="Ohm R.A."/>
            <person name="Martin F."/>
            <person name="Silar P."/>
            <person name="Natvig D.O."/>
            <person name="Lalanne C."/>
            <person name="Gautier V."/>
            <person name="Ament-Velasquez S.L."/>
            <person name="Kruys A."/>
            <person name="Hutchinson M.I."/>
            <person name="Powell A.J."/>
            <person name="Barry K."/>
            <person name="Miller A.N."/>
            <person name="Grigoriev I.V."/>
            <person name="Debuchy R."/>
            <person name="Gladieux P."/>
            <person name="Hiltunen Thoren M."/>
            <person name="Johannesson H."/>
        </authorList>
    </citation>
    <scope>NUCLEOTIDE SEQUENCE</scope>
    <source>
        <strain evidence="3">CBS 955.72</strain>
    </source>
</reference>
<feature type="compositionally biased region" description="Low complexity" evidence="1">
    <location>
        <begin position="114"/>
        <end position="129"/>
    </location>
</feature>
<dbReference type="EMBL" id="JAUIQD010000008">
    <property type="protein sequence ID" value="KAK3341855.1"/>
    <property type="molecule type" value="Genomic_DNA"/>
</dbReference>
<evidence type="ECO:0000256" key="1">
    <source>
        <dbReference type="SAM" id="MobiDB-lite"/>
    </source>
</evidence>
<proteinExistence type="predicted"/>
<protein>
    <submittedName>
        <fullName evidence="3">Uncharacterized protein</fullName>
    </submittedName>
</protein>
<sequence length="706" mass="75421">MSTPRPQEGAPRPQPGQQPDDTELQLLSASTGQQTTEGQHVGRGPAIFPENPPREAASPSTASLVSPQPISLPDAAASPAPGRSATAPTNSTNVSGSQRRQQPPQPQPQPQPQLQPSQSQSPTSTTSPTPVSPSIPPAPALPTRKLFLWRKHASQFSVLVFITCIFVFVSAISLGANSPDWLLARLSPTSGILLLSFMSKLSDWGLGGATSKAWEMIQWGPLLRGPGGSLLSFLTIGSQLEGWVEVLCRKWTWLPRYGLVARPVGSPGFWALLRLVIWVAVQFPGLIIMSVVETQTEYLASNWTTVSGGIGVFDPSLIFQQIQGPSVSNYVFTILRDQTFSKLTDPVTDDCKTSPACVSYLLTGGLTTLAPLPFLQANVAEQTAYIAEDVPSYHIDAWDLMRSPTNFSGSGCRLYGATDANLQGFYLCAKNDDNGAIVTGYAPCGLAKDCQAVPRSPNATVQLNIWITQLSVYRRKVTFAADRRTSILLRADGASQPLAQHIAATDFLLAFDKLLCSTNSASNLCDPNQPNFLLTDAVATLLSLSITQDSSHGLEVLQNLFAVSLYLFTSVWVKQIGQSTPRSLVQNALVGGLPDENYFPASLARPVEFIAPAPWTVVAYLVSGAVLLVLCFVAATVSAVVGTPEVSSFPVVDAVRLKVRESDGREFPGGVAGIFAGKKADADVMSIAARLTVRLEDQAPALVSPV</sequence>
<dbReference type="Proteomes" id="UP001275084">
    <property type="component" value="Unassembled WGS sequence"/>
</dbReference>
<feature type="transmembrane region" description="Helical" evidence="2">
    <location>
        <begin position="271"/>
        <end position="292"/>
    </location>
</feature>
<feature type="compositionally biased region" description="Polar residues" evidence="1">
    <location>
        <begin position="15"/>
        <end position="38"/>
    </location>
</feature>
<feature type="compositionally biased region" description="Polar residues" evidence="1">
    <location>
        <begin position="58"/>
        <end position="69"/>
    </location>
</feature>
<evidence type="ECO:0000256" key="2">
    <source>
        <dbReference type="SAM" id="Phobius"/>
    </source>
</evidence>
<feature type="transmembrane region" description="Helical" evidence="2">
    <location>
        <begin position="617"/>
        <end position="641"/>
    </location>
</feature>